<reference evidence="3" key="1">
    <citation type="submission" date="2018-05" db="EMBL/GenBank/DDBJ databases">
        <authorList>
            <person name="Nie L."/>
        </authorList>
    </citation>
    <scope>NUCLEOTIDE SEQUENCE [LARGE SCALE GENOMIC DNA]</scope>
    <source>
        <strain evidence="3">NL</strain>
    </source>
</reference>
<dbReference type="RefSeq" id="WP_111477527.1">
    <property type="nucleotide sequence ID" value="NZ_QHKM01000001.1"/>
</dbReference>
<dbReference type="Proteomes" id="UP000248553">
    <property type="component" value="Unassembled WGS sequence"/>
</dbReference>
<gene>
    <name evidence="2" type="ORF">DLM85_06990</name>
</gene>
<sequence length="160" mass="18148">MDKHTRDSLVGSLTALLEQGHAHATFEAATADVPAALLNQRPDGLPYSLWQLAEHVRIAQWDILEFSRDAGHQSPEWPAGYWPAEDDHADAARWQATLRQIQHDRAQFLALLRDPARDLLQPFEHGTGQTLLREALLIADHNAYHTGQIILVRRLLDNWD</sequence>
<evidence type="ECO:0000259" key="1">
    <source>
        <dbReference type="Pfam" id="PF12867"/>
    </source>
</evidence>
<feature type="domain" description="DinB-like" evidence="1">
    <location>
        <begin position="23"/>
        <end position="149"/>
    </location>
</feature>
<comment type="caution">
    <text evidence="2">The sequence shown here is derived from an EMBL/GenBank/DDBJ whole genome shotgun (WGS) entry which is preliminary data.</text>
</comment>
<dbReference type="OrthoDB" id="9798830at2"/>
<dbReference type="InterPro" id="IPR024775">
    <property type="entry name" value="DinB-like"/>
</dbReference>
<keyword evidence="3" id="KW-1185">Reference proteome</keyword>
<dbReference type="Pfam" id="PF12867">
    <property type="entry name" value="DinB_2"/>
    <property type="match status" value="1"/>
</dbReference>
<name>A0A328BUF2_9BACT</name>
<protein>
    <submittedName>
        <fullName evidence="2">DinB family protein</fullName>
    </submittedName>
</protein>
<accession>A0A328BUF2</accession>
<proteinExistence type="predicted"/>
<dbReference type="InterPro" id="IPR034660">
    <property type="entry name" value="DinB/YfiT-like"/>
</dbReference>
<dbReference type="EMBL" id="QHKM01000001">
    <property type="protein sequence ID" value="RAK70777.1"/>
    <property type="molecule type" value="Genomic_DNA"/>
</dbReference>
<dbReference type="AlphaFoldDB" id="A0A328BUF2"/>
<evidence type="ECO:0000313" key="2">
    <source>
        <dbReference type="EMBL" id="RAK70777.1"/>
    </source>
</evidence>
<evidence type="ECO:0000313" key="3">
    <source>
        <dbReference type="Proteomes" id="UP000248553"/>
    </source>
</evidence>
<organism evidence="2 3">
    <name type="scientific">Hymenobacter edaphi</name>
    <dbReference type="NCBI Taxonomy" id="2211146"/>
    <lineage>
        <taxon>Bacteria</taxon>
        <taxon>Pseudomonadati</taxon>
        <taxon>Bacteroidota</taxon>
        <taxon>Cytophagia</taxon>
        <taxon>Cytophagales</taxon>
        <taxon>Hymenobacteraceae</taxon>
        <taxon>Hymenobacter</taxon>
    </lineage>
</organism>
<dbReference type="SUPFAM" id="SSF109854">
    <property type="entry name" value="DinB/YfiT-like putative metalloenzymes"/>
    <property type="match status" value="1"/>
</dbReference>
<dbReference type="Gene3D" id="1.20.120.450">
    <property type="entry name" value="dinb family like domain"/>
    <property type="match status" value="1"/>
</dbReference>